<protein>
    <submittedName>
        <fullName evidence="4">Site-specific DNA-methyltransferase (adenine-specific)</fullName>
    </submittedName>
</protein>
<evidence type="ECO:0000313" key="4">
    <source>
        <dbReference type="WBParaSite" id="DME_0000210201-mRNA-1"/>
    </source>
</evidence>
<accession>A0A0N4U5H7</accession>
<gene>
    <name evidence="1" type="ORF">DME_LOCUS6462</name>
</gene>
<sequence>MNVIISFFFYCRKSLIEKRAFDKIEQSDFGLLRKRFELFYPFRQGKNMEEMNNSGKYHHLDEHYHTIKKRGFDRIDDADFGLFKKRAFDRIDEGFGLMKKRAFDRLDTSEFGLRKRGFLPYYLEQYEISSPFRNHLFDFLGKKGILLLIEPNYNENVEQRYKRAFDRIESSDFGFHKRSIADKMNDNKNIDEIIAHKVTKRPFDRIERSDFGPMTKRTPATLPESFMEFDPNLIDIAPNDNILLSGPAETIFLLHD</sequence>
<proteinExistence type="predicted"/>
<dbReference type="AlphaFoldDB" id="A0A0N4U5H7"/>
<reference evidence="1 3" key="2">
    <citation type="submission" date="2018-11" db="EMBL/GenBank/DDBJ databases">
        <authorList>
            <consortium name="Pathogen Informatics"/>
        </authorList>
    </citation>
    <scope>NUCLEOTIDE SEQUENCE [LARGE SCALE GENOMIC DNA]</scope>
</reference>
<dbReference type="STRING" id="318479.A0A0N4U5H7"/>
<dbReference type="EMBL" id="UYYG01001156">
    <property type="protein sequence ID" value="VDN56489.1"/>
    <property type="molecule type" value="Genomic_DNA"/>
</dbReference>
<name>A0A0N4U5H7_DRAME</name>
<dbReference type="Proteomes" id="UP000274756">
    <property type="component" value="Unassembled WGS sequence"/>
</dbReference>
<dbReference type="Proteomes" id="UP000038040">
    <property type="component" value="Unplaced"/>
</dbReference>
<evidence type="ECO:0000313" key="3">
    <source>
        <dbReference type="Proteomes" id="UP000274756"/>
    </source>
</evidence>
<dbReference type="WBParaSite" id="DME_0000210201-mRNA-1">
    <property type="protein sequence ID" value="DME_0000210201-mRNA-1"/>
    <property type="gene ID" value="DME_0000210201"/>
</dbReference>
<organism evidence="2 4">
    <name type="scientific">Dracunculus medinensis</name>
    <name type="common">Guinea worm</name>
    <dbReference type="NCBI Taxonomy" id="318479"/>
    <lineage>
        <taxon>Eukaryota</taxon>
        <taxon>Metazoa</taxon>
        <taxon>Ecdysozoa</taxon>
        <taxon>Nematoda</taxon>
        <taxon>Chromadorea</taxon>
        <taxon>Rhabditida</taxon>
        <taxon>Spirurina</taxon>
        <taxon>Dracunculoidea</taxon>
        <taxon>Dracunculidae</taxon>
        <taxon>Dracunculus</taxon>
    </lineage>
</organism>
<evidence type="ECO:0000313" key="2">
    <source>
        <dbReference type="Proteomes" id="UP000038040"/>
    </source>
</evidence>
<evidence type="ECO:0000313" key="1">
    <source>
        <dbReference type="EMBL" id="VDN56489.1"/>
    </source>
</evidence>
<keyword evidence="3" id="KW-1185">Reference proteome</keyword>
<reference evidence="4" key="1">
    <citation type="submission" date="2017-02" db="UniProtKB">
        <authorList>
            <consortium name="WormBaseParasite"/>
        </authorList>
    </citation>
    <scope>IDENTIFICATION</scope>
</reference>
<dbReference type="OrthoDB" id="5850233at2759"/>